<accession>A0ABS0PJL2</accession>
<reference evidence="2 3" key="1">
    <citation type="submission" date="2020-07" db="EMBL/GenBank/DDBJ databases">
        <title>Bradyrhizobium diversity isolated from nodules of indigenous legumes of Western Australia.</title>
        <authorList>
            <person name="Klepa M.S."/>
        </authorList>
    </citation>
    <scope>NUCLEOTIDE SEQUENCE [LARGE SCALE GENOMIC DNA]</scope>
    <source>
        <strain evidence="2 3">CNPSo 4010</strain>
    </source>
</reference>
<proteinExistence type="predicted"/>
<protein>
    <submittedName>
        <fullName evidence="2">Glucosyltransferase domain-containing protein</fullName>
    </submittedName>
</protein>
<feature type="transmembrane region" description="Helical" evidence="1">
    <location>
        <begin position="359"/>
        <end position="377"/>
    </location>
</feature>
<keyword evidence="1" id="KW-0472">Membrane</keyword>
<comment type="caution">
    <text evidence="2">The sequence shown here is derived from an EMBL/GenBank/DDBJ whole genome shotgun (WGS) entry which is preliminary data.</text>
</comment>
<evidence type="ECO:0000313" key="2">
    <source>
        <dbReference type="EMBL" id="MBH5397407.1"/>
    </source>
</evidence>
<name>A0ABS0PJL2_9BRAD</name>
<organism evidence="2 3">
    <name type="scientific">Bradyrhizobium agreste</name>
    <dbReference type="NCBI Taxonomy" id="2751811"/>
    <lineage>
        <taxon>Bacteria</taxon>
        <taxon>Pseudomonadati</taxon>
        <taxon>Pseudomonadota</taxon>
        <taxon>Alphaproteobacteria</taxon>
        <taxon>Hyphomicrobiales</taxon>
        <taxon>Nitrobacteraceae</taxon>
        <taxon>Bradyrhizobium</taxon>
    </lineage>
</organism>
<sequence length="499" mass="53303">MQAEMLDASVARDTISRLAPPFWAVLGLNIIARGQALFAPMYSIDSYDVARKSFSGEIAYSLSDGRFVRAAMWWLQAQIGFLPIESMSASMCLSIPLFIIAGFIFAAAIVEDISPQEAFAFAAPFTLHPFATEYFYYGEVAFVTVLAVFCAAIGCMERLSCAALFGAVVLALGNYQVVIGHIAAGSLLVLVADLCLCDGASKSDLSVLLSRFLRRTAVLLAGLTVYVLCLISTKYLFPAVASGRAFRASSLELFQRLRTLGAAVASSFLPPQGIIPTASIVAVLALVLSIFLLLRATLQRRDSSAALVAALAIVAALVCATIAPLIGDIAWLAPRLLSPIALWIAALGPIGFRCAFAKLNLCLVAAFAIVIAGYVGADASILFDQRRMNLWDHQEASRIIARLEADPAFGEVTSLAVVGRRKTHPLALATSSVDMNTSGLGSPWSKLGLFEQATGYRFATPTDAQWQAAIDYCRHGTVWPLPGSVGLVHELAVVCLPQR</sequence>
<dbReference type="Proteomes" id="UP000807370">
    <property type="component" value="Unassembled WGS sequence"/>
</dbReference>
<evidence type="ECO:0000256" key="1">
    <source>
        <dbReference type="SAM" id="Phobius"/>
    </source>
</evidence>
<dbReference type="RefSeq" id="WP_197958773.1">
    <property type="nucleotide sequence ID" value="NZ_JACCHP010000003.1"/>
</dbReference>
<dbReference type="EMBL" id="JACCHP010000003">
    <property type="protein sequence ID" value="MBH5397407.1"/>
    <property type="molecule type" value="Genomic_DNA"/>
</dbReference>
<feature type="transmembrane region" description="Helical" evidence="1">
    <location>
        <begin position="332"/>
        <end position="352"/>
    </location>
</feature>
<keyword evidence="1" id="KW-1133">Transmembrane helix</keyword>
<evidence type="ECO:0000313" key="3">
    <source>
        <dbReference type="Proteomes" id="UP000807370"/>
    </source>
</evidence>
<gene>
    <name evidence="2" type="ORF">HZZ13_06330</name>
</gene>
<feature type="transmembrane region" description="Helical" evidence="1">
    <location>
        <begin position="274"/>
        <end position="294"/>
    </location>
</feature>
<keyword evidence="1" id="KW-0812">Transmembrane</keyword>
<keyword evidence="3" id="KW-1185">Reference proteome</keyword>
<feature type="transmembrane region" description="Helical" evidence="1">
    <location>
        <begin position="134"/>
        <end position="152"/>
    </location>
</feature>
<feature type="transmembrane region" description="Helical" evidence="1">
    <location>
        <begin position="91"/>
        <end position="110"/>
    </location>
</feature>
<feature type="transmembrane region" description="Helical" evidence="1">
    <location>
        <begin position="212"/>
        <end position="237"/>
    </location>
</feature>
<feature type="transmembrane region" description="Helical" evidence="1">
    <location>
        <begin position="306"/>
        <end position="326"/>
    </location>
</feature>